<dbReference type="Gene3D" id="1.10.1740.10">
    <property type="match status" value="1"/>
</dbReference>
<dbReference type="SUPFAM" id="SSF88946">
    <property type="entry name" value="Sigma2 domain of RNA polymerase sigma factors"/>
    <property type="match status" value="1"/>
</dbReference>
<keyword evidence="4" id="KW-0804">Transcription</keyword>
<dbReference type="InterPro" id="IPR013249">
    <property type="entry name" value="RNA_pol_sigma70_r4_t2"/>
</dbReference>
<dbReference type="PANTHER" id="PTHR43133">
    <property type="entry name" value="RNA POLYMERASE ECF-TYPE SIGMA FACTO"/>
    <property type="match status" value="1"/>
</dbReference>
<evidence type="ECO:0000259" key="5">
    <source>
        <dbReference type="Pfam" id="PF08281"/>
    </source>
</evidence>
<dbReference type="GO" id="GO:0003677">
    <property type="term" value="F:DNA binding"/>
    <property type="evidence" value="ECO:0007669"/>
    <property type="project" value="InterPro"/>
</dbReference>
<keyword evidence="3" id="KW-0731">Sigma factor</keyword>
<organism evidence="6 7">
    <name type="scientific">Rhodocyclus tenuis</name>
    <name type="common">Rhodospirillum tenue</name>
    <dbReference type="NCBI Taxonomy" id="1066"/>
    <lineage>
        <taxon>Bacteria</taxon>
        <taxon>Pseudomonadati</taxon>
        <taxon>Pseudomonadota</taxon>
        <taxon>Betaproteobacteria</taxon>
        <taxon>Rhodocyclales</taxon>
        <taxon>Rhodocyclaceae</taxon>
        <taxon>Rhodocyclus</taxon>
    </lineage>
</organism>
<comment type="similarity">
    <text evidence="1">Belongs to the sigma-70 factor family. ECF subfamily.</text>
</comment>
<reference evidence="6 7" key="1">
    <citation type="submission" date="2020-08" db="EMBL/GenBank/DDBJ databases">
        <title>Genome sequencing of Purple Non-Sulfur Bacteria from various extreme environments.</title>
        <authorList>
            <person name="Mayer M."/>
        </authorList>
    </citation>
    <scope>NUCLEOTIDE SEQUENCE [LARGE SCALE GENOMIC DNA]</scope>
    <source>
        <strain evidence="6 7">2761</strain>
    </source>
</reference>
<dbReference type="Proteomes" id="UP000587070">
    <property type="component" value="Unassembled WGS sequence"/>
</dbReference>
<dbReference type="EMBL" id="JACIGE010000007">
    <property type="protein sequence ID" value="MBB4247680.1"/>
    <property type="molecule type" value="Genomic_DNA"/>
</dbReference>
<dbReference type="InterPro" id="IPR039425">
    <property type="entry name" value="RNA_pol_sigma-70-like"/>
</dbReference>
<proteinExistence type="inferred from homology"/>
<evidence type="ECO:0000256" key="2">
    <source>
        <dbReference type="ARBA" id="ARBA00023015"/>
    </source>
</evidence>
<dbReference type="InterPro" id="IPR013324">
    <property type="entry name" value="RNA_pol_sigma_r3/r4-like"/>
</dbReference>
<dbReference type="InterPro" id="IPR036388">
    <property type="entry name" value="WH-like_DNA-bd_sf"/>
</dbReference>
<evidence type="ECO:0000313" key="6">
    <source>
        <dbReference type="EMBL" id="MBB4247680.1"/>
    </source>
</evidence>
<evidence type="ECO:0000256" key="1">
    <source>
        <dbReference type="ARBA" id="ARBA00010641"/>
    </source>
</evidence>
<dbReference type="PANTHER" id="PTHR43133:SF63">
    <property type="entry name" value="RNA POLYMERASE SIGMA FACTOR FECI-RELATED"/>
    <property type="match status" value="1"/>
</dbReference>
<gene>
    <name evidence="6" type="ORF">GGD90_002065</name>
</gene>
<dbReference type="GO" id="GO:0006352">
    <property type="term" value="P:DNA-templated transcription initiation"/>
    <property type="evidence" value="ECO:0007669"/>
    <property type="project" value="InterPro"/>
</dbReference>
<dbReference type="RefSeq" id="WP_153116652.1">
    <property type="nucleotide sequence ID" value="NZ_JACIGE010000007.1"/>
</dbReference>
<protein>
    <submittedName>
        <fullName evidence="6">RNA polymerase sigma-70 factor (ECF subfamily)</fullName>
    </submittedName>
</protein>
<dbReference type="Gene3D" id="1.10.10.10">
    <property type="entry name" value="Winged helix-like DNA-binding domain superfamily/Winged helix DNA-binding domain"/>
    <property type="match status" value="1"/>
</dbReference>
<feature type="domain" description="RNA polymerase sigma factor 70 region 4 type 2" evidence="5">
    <location>
        <begin position="97"/>
        <end position="145"/>
    </location>
</feature>
<comment type="caution">
    <text evidence="6">The sequence shown here is derived from an EMBL/GenBank/DDBJ whole genome shotgun (WGS) entry which is preliminary data.</text>
</comment>
<evidence type="ECO:0000256" key="3">
    <source>
        <dbReference type="ARBA" id="ARBA00023082"/>
    </source>
</evidence>
<evidence type="ECO:0000256" key="4">
    <source>
        <dbReference type="ARBA" id="ARBA00023163"/>
    </source>
</evidence>
<keyword evidence="2" id="KW-0805">Transcription regulation</keyword>
<sequence>MSTHFYSELVNFFSRSLRDRDAANDVVQESYARVLALGNQTAVLDMRALLYRTGKNIAIDAARTRQAELRMLDTLTLISPNETPCLERAVIARQGLQRLADRLGAMPRKRREAFILVRIYGFTHAEAAAHLETTPVAIEKHIVRAICTLLERGACDASR</sequence>
<dbReference type="InterPro" id="IPR013325">
    <property type="entry name" value="RNA_pol_sigma_r2"/>
</dbReference>
<dbReference type="Pfam" id="PF08281">
    <property type="entry name" value="Sigma70_r4_2"/>
    <property type="match status" value="1"/>
</dbReference>
<evidence type="ECO:0000313" key="7">
    <source>
        <dbReference type="Proteomes" id="UP000587070"/>
    </source>
</evidence>
<name>A0A840G9V4_RHOTE</name>
<dbReference type="GO" id="GO:0016987">
    <property type="term" value="F:sigma factor activity"/>
    <property type="evidence" value="ECO:0007669"/>
    <property type="project" value="UniProtKB-KW"/>
</dbReference>
<dbReference type="AlphaFoldDB" id="A0A840G9V4"/>
<keyword evidence="7" id="KW-1185">Reference proteome</keyword>
<dbReference type="OrthoDB" id="192021at2"/>
<accession>A0A840G9V4</accession>
<dbReference type="SUPFAM" id="SSF88659">
    <property type="entry name" value="Sigma3 and sigma4 domains of RNA polymerase sigma factors"/>
    <property type="match status" value="1"/>
</dbReference>